<dbReference type="InterPro" id="IPR010488">
    <property type="entry name" value="Zeta_toxin_domain"/>
</dbReference>
<evidence type="ECO:0000313" key="4">
    <source>
        <dbReference type="EMBL" id="MBB4798420.1"/>
    </source>
</evidence>
<dbReference type="AlphaFoldDB" id="A0A7W7IQY8"/>
<dbReference type="PANTHER" id="PTHR39206">
    <property type="entry name" value="SLL8004 PROTEIN"/>
    <property type="match status" value="1"/>
</dbReference>
<dbReference type="InterPro" id="IPR027417">
    <property type="entry name" value="P-loop_NTPase"/>
</dbReference>
<comment type="caution">
    <text evidence="4">The sequence shown here is derived from an EMBL/GenBank/DDBJ whole genome shotgun (WGS) entry which is preliminary data.</text>
</comment>
<keyword evidence="2" id="KW-0067">ATP-binding</keyword>
<dbReference type="Proteomes" id="UP000539957">
    <property type="component" value="Unassembled WGS sequence"/>
</dbReference>
<dbReference type="EMBL" id="JACHKY010000003">
    <property type="protein sequence ID" value="MBB4798420.1"/>
    <property type="molecule type" value="Genomic_DNA"/>
</dbReference>
<organism evidence="4 5">
    <name type="scientific">Brevundimonas bullata</name>
    <dbReference type="NCBI Taxonomy" id="13160"/>
    <lineage>
        <taxon>Bacteria</taxon>
        <taxon>Pseudomonadati</taxon>
        <taxon>Pseudomonadota</taxon>
        <taxon>Alphaproteobacteria</taxon>
        <taxon>Caulobacterales</taxon>
        <taxon>Caulobacteraceae</taxon>
        <taxon>Brevundimonas</taxon>
    </lineage>
</organism>
<gene>
    <name evidence="4" type="ORF">HNP32_002164</name>
</gene>
<evidence type="ECO:0000256" key="2">
    <source>
        <dbReference type="ARBA" id="ARBA00022840"/>
    </source>
</evidence>
<protein>
    <submittedName>
        <fullName evidence="4">Putative ABC-type ATPase</fullName>
    </submittedName>
</protein>
<feature type="domain" description="Zeta toxin" evidence="3">
    <location>
        <begin position="10"/>
        <end position="138"/>
    </location>
</feature>
<dbReference type="GO" id="GO:0016301">
    <property type="term" value="F:kinase activity"/>
    <property type="evidence" value="ECO:0007669"/>
    <property type="project" value="InterPro"/>
</dbReference>
<reference evidence="4 5" key="1">
    <citation type="submission" date="2020-08" db="EMBL/GenBank/DDBJ databases">
        <title>Functional genomics of gut bacteria from endangered species of beetles.</title>
        <authorList>
            <person name="Carlos-Shanley C."/>
        </authorList>
    </citation>
    <scope>NUCLEOTIDE SEQUENCE [LARGE SCALE GENOMIC DNA]</scope>
    <source>
        <strain evidence="4 5">S00123</strain>
    </source>
</reference>
<keyword evidence="5" id="KW-1185">Reference proteome</keyword>
<dbReference type="RefSeq" id="WP_184269859.1">
    <property type="nucleotide sequence ID" value="NZ_JACHKY010000003.1"/>
</dbReference>
<keyword evidence="1" id="KW-0547">Nucleotide-binding</keyword>
<proteinExistence type="predicted"/>
<dbReference type="Gene3D" id="3.40.50.300">
    <property type="entry name" value="P-loop containing nucleotide triphosphate hydrolases"/>
    <property type="match status" value="1"/>
</dbReference>
<name>A0A7W7IQY8_9CAUL</name>
<evidence type="ECO:0000256" key="1">
    <source>
        <dbReference type="ARBA" id="ARBA00022741"/>
    </source>
</evidence>
<evidence type="ECO:0000313" key="5">
    <source>
        <dbReference type="Proteomes" id="UP000539957"/>
    </source>
</evidence>
<dbReference type="PANTHER" id="PTHR39206:SF1">
    <property type="entry name" value="SLL8004 PROTEIN"/>
    <property type="match status" value="1"/>
</dbReference>
<evidence type="ECO:0000259" key="3">
    <source>
        <dbReference type="Pfam" id="PF06414"/>
    </source>
</evidence>
<accession>A0A7W7IQY8</accession>
<sequence>MVASSSGEAAIPVILIVAGPNGAGKTTFATRWINDSAPDFAFVNADEVARELPPGLSPAERDMRAGRLMLTRLDALIAARADLVLETTLSSRLYAKRIPEWRAAGYDVELVYVRLPDVETSIARVAHRVRLGGHGVPEPDLRRRFGRSLANLELYKPLVDRWQVWDSRPNEAILADRSQP</sequence>
<dbReference type="Pfam" id="PF06414">
    <property type="entry name" value="Zeta_toxin"/>
    <property type="match status" value="1"/>
</dbReference>
<dbReference type="SUPFAM" id="SSF52540">
    <property type="entry name" value="P-loop containing nucleoside triphosphate hydrolases"/>
    <property type="match status" value="1"/>
</dbReference>
<dbReference type="GO" id="GO:0005524">
    <property type="term" value="F:ATP binding"/>
    <property type="evidence" value="ECO:0007669"/>
    <property type="project" value="UniProtKB-KW"/>
</dbReference>